<dbReference type="Proteomes" id="UP000717328">
    <property type="component" value="Unassembled WGS sequence"/>
</dbReference>
<reference evidence="2" key="1">
    <citation type="submission" date="2021-02" db="EMBL/GenBank/DDBJ databases">
        <authorList>
            <person name="Nieuwenhuis M."/>
            <person name="Van De Peppel L.J.J."/>
        </authorList>
    </citation>
    <scope>NUCLEOTIDE SEQUENCE</scope>
    <source>
        <strain evidence="2">D49</strain>
    </source>
</reference>
<accession>A0A9P7KHD0</accession>
<sequence length="324" mass="36770">MTGAIQSTSVNFIKDLPYFVALLVAFQRFTLSDWGIEVKLCFRPSNGLYTAIPVEFGDGFFCRASLEEDMQRWSPSGLVGRGIRVLTACVHAAGETLRKAAAVKFYWPESTRTSEVDILQAAYAVDSDLTRGHLPELLAHRDLGHSTADIRTALGIVPRQDSLHREPRIYRVLVFAYLDEDYGWSVIGTFMQFWVEWCQCAPAPSLKHSSLKYRCKLILGHRVPWVNGIEHGNISLDNLMVKYDRGKQTTAGVLNDSNLKKNQLLDKRQIGAAPFMALDLLRSKEFRRPVVRFYRHDLESFIWVLVFATLDHCTLAPQEYDLGV</sequence>
<dbReference type="AlphaFoldDB" id="A0A9P7KHD0"/>
<dbReference type="Pfam" id="PF17667">
    <property type="entry name" value="Pkinase_fungal"/>
    <property type="match status" value="1"/>
</dbReference>
<organism evidence="2 3">
    <name type="scientific">Sphagnurus paluster</name>
    <dbReference type="NCBI Taxonomy" id="117069"/>
    <lineage>
        <taxon>Eukaryota</taxon>
        <taxon>Fungi</taxon>
        <taxon>Dikarya</taxon>
        <taxon>Basidiomycota</taxon>
        <taxon>Agaricomycotina</taxon>
        <taxon>Agaricomycetes</taxon>
        <taxon>Agaricomycetidae</taxon>
        <taxon>Agaricales</taxon>
        <taxon>Tricholomatineae</taxon>
        <taxon>Lyophyllaceae</taxon>
        <taxon>Sphagnurus</taxon>
    </lineage>
</organism>
<protein>
    <recommendedName>
        <fullName evidence="1">Fungal-type protein kinase domain-containing protein</fullName>
    </recommendedName>
</protein>
<name>A0A9P7KHD0_9AGAR</name>
<dbReference type="EMBL" id="JABCKI010000841">
    <property type="protein sequence ID" value="KAG5649604.1"/>
    <property type="molecule type" value="Genomic_DNA"/>
</dbReference>
<keyword evidence="3" id="KW-1185">Reference proteome</keyword>
<feature type="domain" description="Fungal-type protein kinase" evidence="1">
    <location>
        <begin position="220"/>
        <end position="307"/>
    </location>
</feature>
<evidence type="ECO:0000259" key="1">
    <source>
        <dbReference type="Pfam" id="PF17667"/>
    </source>
</evidence>
<comment type="caution">
    <text evidence="2">The sequence shown here is derived from an EMBL/GenBank/DDBJ whole genome shotgun (WGS) entry which is preliminary data.</text>
</comment>
<reference evidence="2" key="2">
    <citation type="submission" date="2021-10" db="EMBL/GenBank/DDBJ databases">
        <title>Phylogenomics reveals ancestral predisposition of the termite-cultivated fungus Termitomyces towards a domesticated lifestyle.</title>
        <authorList>
            <person name="Auxier B."/>
            <person name="Grum-Grzhimaylo A."/>
            <person name="Cardenas M.E."/>
            <person name="Lodge J.D."/>
            <person name="Laessoe T."/>
            <person name="Pedersen O."/>
            <person name="Smith M.E."/>
            <person name="Kuyper T.W."/>
            <person name="Franco-Molano E.A."/>
            <person name="Baroni T.J."/>
            <person name="Aanen D.K."/>
        </authorList>
    </citation>
    <scope>NUCLEOTIDE SEQUENCE</scope>
    <source>
        <strain evidence="2">D49</strain>
    </source>
</reference>
<dbReference type="InterPro" id="IPR040976">
    <property type="entry name" value="Pkinase_fungal"/>
</dbReference>
<dbReference type="OrthoDB" id="5569250at2759"/>
<evidence type="ECO:0000313" key="2">
    <source>
        <dbReference type="EMBL" id="KAG5649604.1"/>
    </source>
</evidence>
<gene>
    <name evidence="2" type="ORF">H0H81_002881</name>
</gene>
<evidence type="ECO:0000313" key="3">
    <source>
        <dbReference type="Proteomes" id="UP000717328"/>
    </source>
</evidence>
<proteinExistence type="predicted"/>